<dbReference type="PRINTS" id="PR01100">
    <property type="entry name" value="SHIKIMTKNASE"/>
</dbReference>
<proteinExistence type="inferred from homology"/>
<dbReference type="SUPFAM" id="SSF52540">
    <property type="entry name" value="P-loop containing nucleoside triphosphate hydrolases"/>
    <property type="match status" value="1"/>
</dbReference>
<dbReference type="AlphaFoldDB" id="A0A8J5ZIX8"/>
<accession>A0A8J5ZIX8</accession>
<dbReference type="Proteomes" id="UP000701853">
    <property type="component" value="Chromosome 2"/>
</dbReference>
<dbReference type="OrthoDB" id="197068at2759"/>
<dbReference type="InterPro" id="IPR000623">
    <property type="entry name" value="Shikimate_kinase/TSH1"/>
</dbReference>
<dbReference type="InterPro" id="IPR027417">
    <property type="entry name" value="P-loop_NTPase"/>
</dbReference>
<dbReference type="FunFam" id="3.40.50.300:FF:001033">
    <property type="entry name" value="Shikimate kinase 2, chloroplastic"/>
    <property type="match status" value="1"/>
</dbReference>
<evidence type="ECO:0000313" key="4">
    <source>
        <dbReference type="Proteomes" id="UP000701853"/>
    </source>
</evidence>
<dbReference type="Gene3D" id="3.40.50.300">
    <property type="entry name" value="P-loop containing nucleotide triphosphate hydrolases"/>
    <property type="match status" value="1"/>
</dbReference>
<protein>
    <recommendedName>
        <fullName evidence="5">Inactive shikimate kinase like 1, chloroplastic</fullName>
    </recommendedName>
</protein>
<evidence type="ECO:0000313" key="3">
    <source>
        <dbReference type="EMBL" id="KAG8501361.1"/>
    </source>
</evidence>
<dbReference type="EMBL" id="JAHUZN010000002">
    <property type="protein sequence ID" value="KAG8501361.1"/>
    <property type="molecule type" value="Genomic_DNA"/>
</dbReference>
<evidence type="ECO:0000256" key="2">
    <source>
        <dbReference type="ARBA" id="ARBA00006997"/>
    </source>
</evidence>
<comment type="similarity">
    <text evidence="2">Belongs to the shikimate kinase family.</text>
</comment>
<comment type="caution">
    <text evidence="3">The sequence shown here is derived from an EMBL/GenBank/DDBJ whole genome shotgun (WGS) entry which is preliminary data.</text>
</comment>
<gene>
    <name evidence="3" type="ORF">CXB51_003486</name>
</gene>
<dbReference type="PANTHER" id="PTHR21087">
    <property type="entry name" value="SHIKIMATE KINASE"/>
    <property type="match status" value="1"/>
</dbReference>
<dbReference type="InterPro" id="IPR031322">
    <property type="entry name" value="Shikimate/glucono_kinase"/>
</dbReference>
<dbReference type="Pfam" id="PF01202">
    <property type="entry name" value="SKI"/>
    <property type="match status" value="1"/>
</dbReference>
<dbReference type="GO" id="GO:0009507">
    <property type="term" value="C:chloroplast"/>
    <property type="evidence" value="ECO:0007669"/>
    <property type="project" value="UniProtKB-SubCell"/>
</dbReference>
<organism evidence="3 4">
    <name type="scientific">Gossypium anomalum</name>
    <dbReference type="NCBI Taxonomy" id="47600"/>
    <lineage>
        <taxon>Eukaryota</taxon>
        <taxon>Viridiplantae</taxon>
        <taxon>Streptophyta</taxon>
        <taxon>Embryophyta</taxon>
        <taxon>Tracheophyta</taxon>
        <taxon>Spermatophyta</taxon>
        <taxon>Magnoliopsida</taxon>
        <taxon>eudicotyledons</taxon>
        <taxon>Gunneridae</taxon>
        <taxon>Pentapetalae</taxon>
        <taxon>rosids</taxon>
        <taxon>malvids</taxon>
        <taxon>Malvales</taxon>
        <taxon>Malvaceae</taxon>
        <taxon>Malvoideae</taxon>
        <taxon>Gossypium</taxon>
    </lineage>
</organism>
<dbReference type="PANTHER" id="PTHR21087:SF4">
    <property type="entry name" value="INACTIVE SHIKIMATE KINASE LIKE 1, CHLOROPLASTIC-RELATED"/>
    <property type="match status" value="1"/>
</dbReference>
<reference evidence="3 4" key="1">
    <citation type="journal article" date="2021" name="bioRxiv">
        <title>The Gossypium anomalum genome as a resource for cotton improvement and evolutionary analysis of hybrid incompatibility.</title>
        <authorList>
            <person name="Grover C.E."/>
            <person name="Yuan D."/>
            <person name="Arick M.A."/>
            <person name="Miller E.R."/>
            <person name="Hu G."/>
            <person name="Peterson D.G."/>
            <person name="Wendel J.F."/>
            <person name="Udall J.A."/>
        </authorList>
    </citation>
    <scope>NUCLEOTIDE SEQUENCE [LARGE SCALE GENOMIC DNA]</scope>
    <source>
        <strain evidence="3">JFW-Udall</strain>
        <tissue evidence="3">Leaf</tissue>
    </source>
</reference>
<comment type="subcellular location">
    <subcellularLocation>
        <location evidence="1">Plastid</location>
        <location evidence="1">Chloroplast</location>
    </subcellularLocation>
</comment>
<evidence type="ECO:0008006" key="5">
    <source>
        <dbReference type="Google" id="ProtNLM"/>
    </source>
</evidence>
<keyword evidence="4" id="KW-1185">Reference proteome</keyword>
<evidence type="ECO:0000256" key="1">
    <source>
        <dbReference type="ARBA" id="ARBA00004229"/>
    </source>
</evidence>
<dbReference type="GO" id="GO:0005829">
    <property type="term" value="C:cytosol"/>
    <property type="evidence" value="ECO:0007669"/>
    <property type="project" value="TreeGrafter"/>
</dbReference>
<dbReference type="HAMAP" id="MF_00109">
    <property type="entry name" value="Shikimate_kinase"/>
    <property type="match status" value="1"/>
</dbReference>
<sequence length="307" mass="33646">MEMTTILHSSLTNPPFTAHLYPSKFPRSFSTPFRLRTSLSFSPSLPPKSFPTNCSVSDDTTSSANVATVDLSIALKKKATDVSADLRGTSIFLVGMNNSVKSSLGMLLADLFRYYYFDSDALVSEAAGGESAAISLKESDEKGFRESETEVLKQLSSMGRLVVCAGDGAVQNSTNLALLRHGISIWIDVPLDMVAKGIIGNKSLLLSSEIAISGSYSEVLSQLMALYEDMRRGYATADATVSLQKVAYQLGYEDMDAVTTEDITMEVLKEIERLTRVKKMMEAAARPLDDAKLIYSLYHTFQYDRCI</sequence>
<name>A0A8J5ZIX8_9ROSI</name>